<evidence type="ECO:0000256" key="2">
    <source>
        <dbReference type="ARBA" id="ARBA00010797"/>
    </source>
</evidence>
<dbReference type="GO" id="GO:0005743">
    <property type="term" value="C:mitochondrial inner membrane"/>
    <property type="evidence" value="ECO:0007669"/>
    <property type="project" value="UniProtKB-ARBA"/>
</dbReference>
<dbReference type="GO" id="GO:0005762">
    <property type="term" value="C:mitochondrial large ribosomal subunit"/>
    <property type="evidence" value="ECO:0007669"/>
    <property type="project" value="TreeGrafter"/>
</dbReference>
<accession>A0A8C0HE02</accession>
<dbReference type="GeneTree" id="ENSGT00390000014660"/>
<dbReference type="InterPro" id="IPR001684">
    <property type="entry name" value="Ribosomal_bL27"/>
</dbReference>
<keyword evidence="4" id="KW-0689">Ribosomal protein</keyword>
<dbReference type="Proteomes" id="UP000694404">
    <property type="component" value="Unplaced"/>
</dbReference>
<evidence type="ECO:0000313" key="10">
    <source>
        <dbReference type="Proteomes" id="UP000694404"/>
    </source>
</evidence>
<dbReference type="Gene3D" id="2.40.50.100">
    <property type="match status" value="1"/>
</dbReference>
<dbReference type="SUPFAM" id="SSF110324">
    <property type="entry name" value="Ribosomal L27 protein-like"/>
    <property type="match status" value="1"/>
</dbReference>
<evidence type="ECO:0000256" key="7">
    <source>
        <dbReference type="ARBA" id="ARBA00035267"/>
    </source>
</evidence>
<keyword evidence="10" id="KW-1185">Reference proteome</keyword>
<evidence type="ECO:0000256" key="5">
    <source>
        <dbReference type="ARBA" id="ARBA00023128"/>
    </source>
</evidence>
<name>A0A8C0HE02_CHEAB</name>
<keyword evidence="5" id="KW-0496">Mitochondrion</keyword>
<organism evidence="9 10">
    <name type="scientific">Chelonoidis abingdonii</name>
    <name type="common">Abingdon island giant tortoise</name>
    <name type="synonym">Testudo abingdonii</name>
    <dbReference type="NCBI Taxonomy" id="106734"/>
    <lineage>
        <taxon>Eukaryota</taxon>
        <taxon>Metazoa</taxon>
        <taxon>Chordata</taxon>
        <taxon>Craniata</taxon>
        <taxon>Vertebrata</taxon>
        <taxon>Euteleostomi</taxon>
        <taxon>Archelosauria</taxon>
        <taxon>Testudinata</taxon>
        <taxon>Testudines</taxon>
        <taxon>Cryptodira</taxon>
        <taxon>Durocryptodira</taxon>
        <taxon>Testudinoidea</taxon>
        <taxon>Testudinidae</taxon>
        <taxon>Chelonoidis</taxon>
    </lineage>
</organism>
<dbReference type="GO" id="GO:0006412">
    <property type="term" value="P:translation"/>
    <property type="evidence" value="ECO:0007669"/>
    <property type="project" value="InterPro"/>
</dbReference>
<dbReference type="Ensembl" id="ENSCABT00000023691.1">
    <property type="protein sequence ID" value="ENSCABP00000021627.1"/>
    <property type="gene ID" value="ENSCABG00000015933.1"/>
</dbReference>
<comment type="subcellular location">
    <subcellularLocation>
        <location evidence="1">Mitochondrion</location>
    </subcellularLocation>
</comment>
<dbReference type="AlphaFoldDB" id="A0A8C0HE02"/>
<evidence type="ECO:0000313" key="9">
    <source>
        <dbReference type="Ensembl" id="ENSCABP00000021627.1"/>
    </source>
</evidence>
<proteinExistence type="inferred from homology"/>
<dbReference type="PANTHER" id="PTHR15893">
    <property type="entry name" value="RIBOSOMAL PROTEIN L27"/>
    <property type="match status" value="1"/>
</dbReference>
<evidence type="ECO:0000256" key="6">
    <source>
        <dbReference type="ARBA" id="ARBA00023274"/>
    </source>
</evidence>
<dbReference type="Pfam" id="PF01016">
    <property type="entry name" value="Ribosomal_L27"/>
    <property type="match status" value="1"/>
</dbReference>
<dbReference type="GO" id="GO:0003735">
    <property type="term" value="F:structural constituent of ribosome"/>
    <property type="evidence" value="ECO:0007669"/>
    <property type="project" value="InterPro"/>
</dbReference>
<protein>
    <recommendedName>
        <fullName evidence="7">Large ribosomal subunit protein bL27m</fullName>
    </recommendedName>
    <alternativeName>
        <fullName evidence="8">39S ribosomal protein L27, mitochondrial</fullName>
    </alternativeName>
</protein>
<evidence type="ECO:0000256" key="8">
    <source>
        <dbReference type="ARBA" id="ARBA00076963"/>
    </source>
</evidence>
<sequence>MDLGRAGTWEPPSRLPAPAAPFSLFTFPLSPSLCLGELILPKLHGCLLFSRLIDLNLAVQGATDWGATGTGGTPSPSSTNSPAGPCTGALCAESLSCPAPALSLRSPHHLQAAALGLVSAEPGAAPRAAAKSSLFTATKPPSHPSTGYKKTEGAFVHAGNTLATQRIICWQPGAHVGMGCNKSLYALENGTVRFTKEVYVPPPRSQESREVICPLPKGVVLYKTFINIVPTKEVRSFKLVTML</sequence>
<dbReference type="PANTHER" id="PTHR15893:SF0">
    <property type="entry name" value="LARGE RIBOSOMAL SUBUNIT PROTEIN BL27M"/>
    <property type="match status" value="1"/>
</dbReference>
<evidence type="ECO:0000256" key="4">
    <source>
        <dbReference type="ARBA" id="ARBA00022980"/>
    </source>
</evidence>
<keyword evidence="6" id="KW-0687">Ribonucleoprotein</keyword>
<evidence type="ECO:0000256" key="1">
    <source>
        <dbReference type="ARBA" id="ARBA00004173"/>
    </source>
</evidence>
<reference evidence="9" key="2">
    <citation type="submission" date="2025-09" db="UniProtKB">
        <authorList>
            <consortium name="Ensembl"/>
        </authorList>
    </citation>
    <scope>IDENTIFICATION</scope>
</reference>
<reference evidence="9" key="1">
    <citation type="submission" date="2025-08" db="UniProtKB">
        <authorList>
            <consortium name="Ensembl"/>
        </authorList>
    </citation>
    <scope>IDENTIFICATION</scope>
</reference>
<evidence type="ECO:0000256" key="3">
    <source>
        <dbReference type="ARBA" id="ARBA00022946"/>
    </source>
</evidence>
<dbReference type="FunFam" id="2.40.50.100:FF:000031">
    <property type="entry name" value="39S ribosomal protein L27, mitochondrial"/>
    <property type="match status" value="1"/>
</dbReference>
<comment type="similarity">
    <text evidence="2">Belongs to the bacterial ribosomal protein bL27 family.</text>
</comment>
<keyword evidence="3" id="KW-0809">Transit peptide</keyword>